<keyword evidence="3" id="KW-1185">Reference proteome</keyword>
<dbReference type="EMBL" id="CASHTH010000193">
    <property type="protein sequence ID" value="CAI7993699.1"/>
    <property type="molecule type" value="Genomic_DNA"/>
</dbReference>
<reference evidence="2" key="1">
    <citation type="submission" date="2023-03" db="EMBL/GenBank/DDBJ databases">
        <authorList>
            <person name="Steffen K."/>
            <person name="Cardenas P."/>
        </authorList>
    </citation>
    <scope>NUCLEOTIDE SEQUENCE</scope>
</reference>
<dbReference type="AlphaFoldDB" id="A0AA35QW60"/>
<dbReference type="PANTHER" id="PTHR35081">
    <property type="entry name" value="COILED-COIL DOMAIN-CONTAINING PROTEIN 105"/>
    <property type="match status" value="1"/>
</dbReference>
<gene>
    <name evidence="2" type="ORF">GBAR_LOCUS1304</name>
</gene>
<name>A0AA35QW60_GEOBA</name>
<evidence type="ECO:0000256" key="1">
    <source>
        <dbReference type="SAM" id="MobiDB-lite"/>
    </source>
</evidence>
<comment type="caution">
    <text evidence="2">The sequence shown here is derived from an EMBL/GenBank/DDBJ whole genome shotgun (WGS) entry which is preliminary data.</text>
</comment>
<sequence length="371" mass="41528">MAATASTKTVTFRLPDGATEKGREGGDITLPKTPHPKILQSRPELSQTVPSPVRQYATRESETRPQSRPSSEQSSFPLNDRHKKTTPQTTTTRRRQFLAASTDDGRPRLREPPELSAAVNAARERTNSASRENTRVLKYGVARLRESLLGVEEEVKRMTRGRRTLELAVQDVRRSISVNQQSLSVQQKKARAQTDSTLRLLREESHVLSRSKCRVEQCLRSVKTHLQSLDSIRRALQTKISTLSQSLELDAQSFKVYYGGNEFKSACKAPVDGSRHIEQAIAPVCRQAAELVARSREVRGGIQELIVSIETQKTQAHGRVTSSVAQSVQEANSKKREMLLERGQMRLSQNSAQHQQHTEEILLGQNTGTHL</sequence>
<feature type="compositionally biased region" description="Basic and acidic residues" evidence="1">
    <location>
        <begin position="103"/>
        <end position="113"/>
    </location>
</feature>
<feature type="compositionally biased region" description="Polar residues" evidence="1">
    <location>
        <begin position="1"/>
        <end position="10"/>
    </location>
</feature>
<accession>A0AA35QW60</accession>
<evidence type="ECO:0000313" key="2">
    <source>
        <dbReference type="EMBL" id="CAI7993699.1"/>
    </source>
</evidence>
<feature type="region of interest" description="Disordered" evidence="1">
    <location>
        <begin position="1"/>
        <end position="131"/>
    </location>
</feature>
<dbReference type="InterPro" id="IPR038949">
    <property type="entry name" value="TEKTL1"/>
</dbReference>
<feature type="compositionally biased region" description="Low complexity" evidence="1">
    <location>
        <begin position="66"/>
        <end position="75"/>
    </location>
</feature>
<feature type="region of interest" description="Disordered" evidence="1">
    <location>
        <begin position="347"/>
        <end position="371"/>
    </location>
</feature>
<protein>
    <submittedName>
        <fullName evidence="2">Uncharacterized protein</fullName>
    </submittedName>
</protein>
<evidence type="ECO:0000313" key="3">
    <source>
        <dbReference type="Proteomes" id="UP001174909"/>
    </source>
</evidence>
<dbReference type="PANTHER" id="PTHR35081:SF1">
    <property type="entry name" value="COILED-COIL DOMAIN-CONTAINING PROTEIN 105"/>
    <property type="match status" value="1"/>
</dbReference>
<proteinExistence type="predicted"/>
<dbReference type="Proteomes" id="UP001174909">
    <property type="component" value="Unassembled WGS sequence"/>
</dbReference>
<organism evidence="2 3">
    <name type="scientific">Geodia barretti</name>
    <name type="common">Barrett's horny sponge</name>
    <dbReference type="NCBI Taxonomy" id="519541"/>
    <lineage>
        <taxon>Eukaryota</taxon>
        <taxon>Metazoa</taxon>
        <taxon>Porifera</taxon>
        <taxon>Demospongiae</taxon>
        <taxon>Heteroscleromorpha</taxon>
        <taxon>Tetractinellida</taxon>
        <taxon>Astrophorina</taxon>
        <taxon>Geodiidae</taxon>
        <taxon>Geodia</taxon>
    </lineage>
</organism>